<name>A0A4U2Q399_9BACL</name>
<dbReference type="Proteomes" id="UP000308114">
    <property type="component" value="Unassembled WGS sequence"/>
</dbReference>
<protein>
    <submittedName>
        <fullName evidence="1">Uncharacterized protein</fullName>
    </submittedName>
</protein>
<reference evidence="1 2" key="1">
    <citation type="submission" date="2018-01" db="EMBL/GenBank/DDBJ databases">
        <title>Bacillales members from the olive rhizosphere are effective biological control agents against Verticillium dahliae.</title>
        <authorList>
            <person name="Gomez-Lama C."/>
            <person name="Legarda G."/>
            <person name="Ruano-Rosa D."/>
            <person name="Pizarro-Tobias P."/>
            <person name="Valverde-Corredor A."/>
            <person name="Niqui J.L."/>
            <person name="Trivino J.C."/>
            <person name="Roca A."/>
            <person name="Mercado-Blanco J."/>
        </authorList>
    </citation>
    <scope>NUCLEOTIDE SEQUENCE [LARGE SCALE GENOMIC DNA]</scope>
    <source>
        <strain evidence="1 2">PIC167</strain>
    </source>
</reference>
<dbReference type="AlphaFoldDB" id="A0A4U2Q399"/>
<organism evidence="1 2">
    <name type="scientific">Paenibacillus terrae</name>
    <dbReference type="NCBI Taxonomy" id="159743"/>
    <lineage>
        <taxon>Bacteria</taxon>
        <taxon>Bacillati</taxon>
        <taxon>Bacillota</taxon>
        <taxon>Bacilli</taxon>
        <taxon>Bacillales</taxon>
        <taxon>Paenibacillaceae</taxon>
        <taxon>Paenibacillus</taxon>
    </lineage>
</organism>
<gene>
    <name evidence="1" type="ORF">C1I60_12270</name>
</gene>
<evidence type="ECO:0000313" key="2">
    <source>
        <dbReference type="Proteomes" id="UP000308114"/>
    </source>
</evidence>
<evidence type="ECO:0000313" key="1">
    <source>
        <dbReference type="EMBL" id="TKH44114.1"/>
    </source>
</evidence>
<proteinExistence type="predicted"/>
<sequence length="126" mass="14690">MFIAPETNSLALERAAMVFGPYDQAHMYEIFEGIIYGEHYFFHIEHGCLWLRHVLKIDHPEHTHLFVDGNSGGLQLAENIQCDLMTVVSDTIERLHTMDSMTFLLNELLWLENRGDIKLNFVRNNK</sequence>
<accession>A0A4U2Q399</accession>
<comment type="caution">
    <text evidence="1">The sequence shown here is derived from an EMBL/GenBank/DDBJ whole genome shotgun (WGS) entry which is preliminary data.</text>
</comment>
<dbReference type="RefSeq" id="WP_137061956.1">
    <property type="nucleotide sequence ID" value="NZ_PNXQ01000012.1"/>
</dbReference>
<dbReference type="EMBL" id="PNXQ01000012">
    <property type="protein sequence ID" value="TKH44114.1"/>
    <property type="molecule type" value="Genomic_DNA"/>
</dbReference>